<dbReference type="GO" id="GO:0006508">
    <property type="term" value="P:proteolysis"/>
    <property type="evidence" value="ECO:0007669"/>
    <property type="project" value="InterPro"/>
</dbReference>
<dbReference type="Gene3D" id="3.40.50.1460">
    <property type="match status" value="1"/>
</dbReference>
<keyword evidence="4" id="KW-1185">Reference proteome</keyword>
<name>A0AA39CD46_9EURO</name>
<feature type="domain" description="Peptidase C14 caspase" evidence="2">
    <location>
        <begin position="85"/>
        <end position="287"/>
    </location>
</feature>
<dbReference type="Proteomes" id="UP001172673">
    <property type="component" value="Unassembled WGS sequence"/>
</dbReference>
<dbReference type="EMBL" id="JAPDRK010000020">
    <property type="protein sequence ID" value="KAJ9603891.1"/>
    <property type="molecule type" value="Genomic_DNA"/>
</dbReference>
<evidence type="ECO:0000313" key="3">
    <source>
        <dbReference type="EMBL" id="KAJ9603891.1"/>
    </source>
</evidence>
<accession>A0AA39CD46</accession>
<feature type="compositionally biased region" description="Polar residues" evidence="1">
    <location>
        <begin position="7"/>
        <end position="24"/>
    </location>
</feature>
<dbReference type="Pfam" id="PF00656">
    <property type="entry name" value="Peptidase_C14"/>
    <property type="match status" value="1"/>
</dbReference>
<gene>
    <name evidence="3" type="ORF">H2200_011413</name>
</gene>
<sequence>MAPLIPTRSSGSPTTALPLQSPDTQLAGLNRGDSDSDPMGLHKMNTELQKHFDHRMQSLAKERGHTAVSVLMLQWKPEGEGFMDTTKEVAELRKVFEDSYHFKVYEESLHTGKRADHQVALHLAKFVHDEDVENSLLIVYYAGHGWPEGGKLYLQGYALCDLIMSITKFVSGNIPNRKEEVSRVLWEEVETSLERAAADLLVIFDCCYAGLLANDELRAAPPRKIFEYVGATTGRRTARGPGKSSFTTAMIWALRELSAEENGFKITQLLTKIRKAPDFSKTCQEPVWSPRGRNSALYMLKLRPLSSAEPEQQDSSFAEVQALEDVQPVYLQLQLVFDKSLDEEHISSLTECLKAAKKSYGLPLKGVRWKGLTNENVRPRMRDVVLEVQERLRRSHSSFTTSPDADKHQLKSEDSDEQDQRPLKRKRMDTSS</sequence>
<reference evidence="3" key="1">
    <citation type="submission" date="2022-10" db="EMBL/GenBank/DDBJ databases">
        <title>Culturing micro-colonial fungi from biological soil crusts in the Mojave desert and describing Neophaeococcomyces mojavensis, and introducing the new genera and species Taxawa tesnikishii.</title>
        <authorList>
            <person name="Kurbessoian T."/>
            <person name="Stajich J.E."/>
        </authorList>
    </citation>
    <scope>NUCLEOTIDE SEQUENCE</scope>
    <source>
        <strain evidence="3">TK_41</strain>
    </source>
</reference>
<protein>
    <recommendedName>
        <fullName evidence="2">Peptidase C14 caspase domain-containing protein</fullName>
    </recommendedName>
</protein>
<feature type="compositionally biased region" description="Basic and acidic residues" evidence="1">
    <location>
        <begin position="404"/>
        <end position="422"/>
    </location>
</feature>
<evidence type="ECO:0000259" key="2">
    <source>
        <dbReference type="Pfam" id="PF00656"/>
    </source>
</evidence>
<organism evidence="3 4">
    <name type="scientific">Cladophialophora chaetospira</name>
    <dbReference type="NCBI Taxonomy" id="386627"/>
    <lineage>
        <taxon>Eukaryota</taxon>
        <taxon>Fungi</taxon>
        <taxon>Dikarya</taxon>
        <taxon>Ascomycota</taxon>
        <taxon>Pezizomycotina</taxon>
        <taxon>Eurotiomycetes</taxon>
        <taxon>Chaetothyriomycetidae</taxon>
        <taxon>Chaetothyriales</taxon>
        <taxon>Herpotrichiellaceae</taxon>
        <taxon>Cladophialophora</taxon>
    </lineage>
</organism>
<proteinExistence type="predicted"/>
<evidence type="ECO:0000256" key="1">
    <source>
        <dbReference type="SAM" id="MobiDB-lite"/>
    </source>
</evidence>
<feature type="region of interest" description="Disordered" evidence="1">
    <location>
        <begin position="393"/>
        <end position="432"/>
    </location>
</feature>
<comment type="caution">
    <text evidence="3">The sequence shown here is derived from an EMBL/GenBank/DDBJ whole genome shotgun (WGS) entry which is preliminary data.</text>
</comment>
<evidence type="ECO:0000313" key="4">
    <source>
        <dbReference type="Proteomes" id="UP001172673"/>
    </source>
</evidence>
<dbReference type="AlphaFoldDB" id="A0AA39CD46"/>
<dbReference type="InterPro" id="IPR011600">
    <property type="entry name" value="Pept_C14_caspase"/>
</dbReference>
<feature type="compositionally biased region" description="Basic residues" evidence="1">
    <location>
        <begin position="423"/>
        <end position="432"/>
    </location>
</feature>
<dbReference type="GO" id="GO:0004197">
    <property type="term" value="F:cysteine-type endopeptidase activity"/>
    <property type="evidence" value="ECO:0007669"/>
    <property type="project" value="InterPro"/>
</dbReference>
<feature type="region of interest" description="Disordered" evidence="1">
    <location>
        <begin position="1"/>
        <end position="37"/>
    </location>
</feature>